<evidence type="ECO:0000313" key="9">
    <source>
        <dbReference type="EMBL" id="SHF73462.1"/>
    </source>
</evidence>
<dbReference type="PROSITE" id="PS01095">
    <property type="entry name" value="GH18_1"/>
    <property type="match status" value="1"/>
</dbReference>
<dbReference type="EMBL" id="FQUC01000009">
    <property type="protein sequence ID" value="SHF73462.1"/>
    <property type="molecule type" value="Genomic_DNA"/>
</dbReference>
<keyword evidence="3 5" id="KW-0378">Hydrolase</keyword>
<comment type="catalytic activity">
    <reaction evidence="1">
        <text>Random endo-hydrolysis of N-acetyl-beta-D-glucosaminide (1-&gt;4)-beta-linkages in chitin and chitodextrins.</text>
        <dbReference type="EC" id="3.2.1.14"/>
    </reaction>
</comment>
<proteinExistence type="inferred from homology"/>
<reference evidence="10" key="1">
    <citation type="submission" date="2016-11" db="EMBL/GenBank/DDBJ databases">
        <authorList>
            <person name="Varghese N."/>
            <person name="Submissions S."/>
        </authorList>
    </citation>
    <scope>NUCLEOTIDE SEQUENCE [LARGE SCALE GENOMIC DNA]</scope>
    <source>
        <strain evidence="10">DSM 27370</strain>
    </source>
</reference>
<evidence type="ECO:0000256" key="6">
    <source>
        <dbReference type="RuleBase" id="RU004453"/>
    </source>
</evidence>
<dbReference type="SMART" id="SM00636">
    <property type="entry name" value="Glyco_18"/>
    <property type="match status" value="1"/>
</dbReference>
<dbReference type="SUPFAM" id="SSF51445">
    <property type="entry name" value="(Trans)glycosidases"/>
    <property type="match status" value="1"/>
</dbReference>
<protein>
    <recommendedName>
        <fullName evidence="2">chitinase</fullName>
        <ecNumber evidence="2">3.2.1.14</ecNumber>
    </recommendedName>
</protein>
<dbReference type="Gene3D" id="3.20.20.80">
    <property type="entry name" value="Glycosidases"/>
    <property type="match status" value="1"/>
</dbReference>
<dbReference type="PROSITE" id="PS51910">
    <property type="entry name" value="GH18_2"/>
    <property type="match status" value="1"/>
</dbReference>
<dbReference type="InterPro" id="IPR001223">
    <property type="entry name" value="Glyco_hydro18_cat"/>
</dbReference>
<dbReference type="OrthoDB" id="9775889at2"/>
<accession>A0A1M5E309</accession>
<dbReference type="InterPro" id="IPR001579">
    <property type="entry name" value="Glyco_hydro_18_chit_AS"/>
</dbReference>
<name>A0A1M5E309_9BACT</name>
<feature type="chain" id="PRO_5009909702" description="chitinase" evidence="7">
    <location>
        <begin position="20"/>
        <end position="341"/>
    </location>
</feature>
<dbReference type="AlphaFoldDB" id="A0A1M5E309"/>
<keyword evidence="7" id="KW-0732">Signal</keyword>
<dbReference type="GO" id="GO:0008061">
    <property type="term" value="F:chitin binding"/>
    <property type="evidence" value="ECO:0007669"/>
    <property type="project" value="InterPro"/>
</dbReference>
<dbReference type="GO" id="GO:0008843">
    <property type="term" value="F:endochitinase activity"/>
    <property type="evidence" value="ECO:0007669"/>
    <property type="project" value="UniProtKB-EC"/>
</dbReference>
<comment type="similarity">
    <text evidence="6">Belongs to the glycosyl hydrolase 18 family.</text>
</comment>
<keyword evidence="4 5" id="KW-0326">Glycosidase</keyword>
<sequence>MKKLTLLFVFILGICIASKSQETFPAKLNKTPVVLAYVTAGSDIMPDPNYVTHINYAFGHVSETFNSIDIDNEARLRQIAALKSTYPHLKVMLSVGGWTSGRFSEMAASVINRRSFVNDCKRVIDEFGLDGVDLDWEYPTSSVAGISSSSDDTDNFTLLMKEIRGVIGEDRLLTLASACTAQYYDFKAIDQYIDFVNIMTYDMGRPPFHNAPLHRSEFTSDLSIEESVQAHVAAGISLDKLTLGMPFYGHVIKELGDFINYKDIHTLDEKYTRKWDDEGKVPYFTDKDGYFVCSFDNAESLAYKCRYALNRGMLGVMYWEYNGDDAEGTLRKTVYNTVMKK</sequence>
<evidence type="ECO:0000256" key="4">
    <source>
        <dbReference type="ARBA" id="ARBA00023295"/>
    </source>
</evidence>
<evidence type="ECO:0000256" key="7">
    <source>
        <dbReference type="SAM" id="SignalP"/>
    </source>
</evidence>
<dbReference type="EC" id="3.2.1.14" evidence="2"/>
<dbReference type="GO" id="GO:0005975">
    <property type="term" value="P:carbohydrate metabolic process"/>
    <property type="evidence" value="ECO:0007669"/>
    <property type="project" value="InterPro"/>
</dbReference>
<evidence type="ECO:0000313" key="10">
    <source>
        <dbReference type="Proteomes" id="UP000184480"/>
    </source>
</evidence>
<dbReference type="Pfam" id="PF00704">
    <property type="entry name" value="Glyco_hydro_18"/>
    <property type="match status" value="1"/>
</dbReference>
<evidence type="ECO:0000259" key="8">
    <source>
        <dbReference type="PROSITE" id="PS51910"/>
    </source>
</evidence>
<dbReference type="STRING" id="1346286.SAMN05444362_109130"/>
<evidence type="ECO:0000256" key="2">
    <source>
        <dbReference type="ARBA" id="ARBA00012729"/>
    </source>
</evidence>
<dbReference type="PANTHER" id="PTHR11177:SF317">
    <property type="entry name" value="CHITINASE 12-RELATED"/>
    <property type="match status" value="1"/>
</dbReference>
<evidence type="ECO:0000256" key="3">
    <source>
        <dbReference type="ARBA" id="ARBA00022801"/>
    </source>
</evidence>
<dbReference type="InterPro" id="IPR050314">
    <property type="entry name" value="Glycosyl_Hydrlase_18"/>
</dbReference>
<gene>
    <name evidence="9" type="ORF">SAMN05444362_109130</name>
</gene>
<evidence type="ECO:0000256" key="1">
    <source>
        <dbReference type="ARBA" id="ARBA00000822"/>
    </source>
</evidence>
<keyword evidence="10" id="KW-1185">Reference proteome</keyword>
<dbReference type="RefSeq" id="WP_062180000.1">
    <property type="nucleotide sequence ID" value="NZ_BBXL01000008.1"/>
</dbReference>
<dbReference type="Proteomes" id="UP000184480">
    <property type="component" value="Unassembled WGS sequence"/>
</dbReference>
<dbReference type="InterPro" id="IPR017853">
    <property type="entry name" value="GH"/>
</dbReference>
<organism evidence="9 10">
    <name type="scientific">Dysgonomonas macrotermitis</name>
    <dbReference type="NCBI Taxonomy" id="1346286"/>
    <lineage>
        <taxon>Bacteria</taxon>
        <taxon>Pseudomonadati</taxon>
        <taxon>Bacteroidota</taxon>
        <taxon>Bacteroidia</taxon>
        <taxon>Bacteroidales</taxon>
        <taxon>Dysgonomonadaceae</taxon>
        <taxon>Dysgonomonas</taxon>
    </lineage>
</organism>
<feature type="domain" description="GH18" evidence="8">
    <location>
        <begin position="29"/>
        <end position="341"/>
    </location>
</feature>
<evidence type="ECO:0000256" key="5">
    <source>
        <dbReference type="RuleBase" id="RU000489"/>
    </source>
</evidence>
<dbReference type="PANTHER" id="PTHR11177">
    <property type="entry name" value="CHITINASE"/>
    <property type="match status" value="1"/>
</dbReference>
<feature type="signal peptide" evidence="7">
    <location>
        <begin position="1"/>
        <end position="19"/>
    </location>
</feature>
<dbReference type="InterPro" id="IPR011583">
    <property type="entry name" value="Chitinase_II/V-like_cat"/>
</dbReference>